<name>A0ABU4T387_9PSEU</name>
<evidence type="ECO:0000256" key="1">
    <source>
        <dbReference type="ARBA" id="ARBA00004651"/>
    </source>
</evidence>
<reference evidence="10 11" key="1">
    <citation type="submission" date="2023-11" db="EMBL/GenBank/DDBJ databases">
        <title>Lentzea sokolovensis, sp. nov., Lentzea kristufkii, sp. nov., and Lentzea miocenensis, sp. nov., rare actinobacteria from Sokolov Coal Basin, Miocene lacustrine sediment, Czech Republic.</title>
        <authorList>
            <person name="Lara A."/>
            <person name="Kotroba L."/>
            <person name="Nouioui I."/>
            <person name="Neumann-Schaal M."/>
            <person name="Mast Y."/>
            <person name="Chronakova A."/>
        </authorList>
    </citation>
    <scope>NUCLEOTIDE SEQUENCE [LARGE SCALE GENOMIC DNA]</scope>
    <source>
        <strain evidence="10 11">BCCO 10_0856</strain>
    </source>
</reference>
<organism evidence="10 11">
    <name type="scientific">Lentzea miocenica</name>
    <dbReference type="NCBI Taxonomy" id="3095431"/>
    <lineage>
        <taxon>Bacteria</taxon>
        <taxon>Bacillati</taxon>
        <taxon>Actinomycetota</taxon>
        <taxon>Actinomycetes</taxon>
        <taxon>Pseudonocardiales</taxon>
        <taxon>Pseudonocardiaceae</taxon>
        <taxon>Lentzea</taxon>
    </lineage>
</organism>
<accession>A0ABU4T387</accession>
<feature type="transmembrane region" description="Helical" evidence="9">
    <location>
        <begin position="37"/>
        <end position="56"/>
    </location>
</feature>
<proteinExistence type="inferred from homology"/>
<dbReference type="InterPro" id="IPR052157">
    <property type="entry name" value="BCAA_transport_permease"/>
</dbReference>
<evidence type="ECO:0000256" key="2">
    <source>
        <dbReference type="ARBA" id="ARBA00022448"/>
    </source>
</evidence>
<evidence type="ECO:0000256" key="8">
    <source>
        <dbReference type="ARBA" id="ARBA00037998"/>
    </source>
</evidence>
<dbReference type="CDD" id="cd06582">
    <property type="entry name" value="TM_PBP1_LivH_like"/>
    <property type="match status" value="1"/>
</dbReference>
<keyword evidence="7 9" id="KW-0472">Membrane</keyword>
<evidence type="ECO:0000256" key="5">
    <source>
        <dbReference type="ARBA" id="ARBA00022970"/>
    </source>
</evidence>
<dbReference type="Pfam" id="PF02653">
    <property type="entry name" value="BPD_transp_2"/>
    <property type="match status" value="1"/>
</dbReference>
<evidence type="ECO:0000256" key="7">
    <source>
        <dbReference type="ARBA" id="ARBA00023136"/>
    </source>
</evidence>
<feature type="transmembrane region" description="Helical" evidence="9">
    <location>
        <begin position="190"/>
        <end position="215"/>
    </location>
</feature>
<evidence type="ECO:0000313" key="11">
    <source>
        <dbReference type="Proteomes" id="UP001285521"/>
    </source>
</evidence>
<feature type="transmembrane region" description="Helical" evidence="9">
    <location>
        <begin position="6"/>
        <end position="30"/>
    </location>
</feature>
<evidence type="ECO:0000256" key="3">
    <source>
        <dbReference type="ARBA" id="ARBA00022475"/>
    </source>
</evidence>
<comment type="caution">
    <text evidence="10">The sequence shown here is derived from an EMBL/GenBank/DDBJ whole genome shotgun (WGS) entry which is preliminary data.</text>
</comment>
<dbReference type="PANTHER" id="PTHR11795:SF445">
    <property type="entry name" value="AMINO ACID ABC TRANSPORTER PERMEASE PROTEIN"/>
    <property type="match status" value="1"/>
</dbReference>
<feature type="transmembrane region" description="Helical" evidence="9">
    <location>
        <begin position="221"/>
        <end position="250"/>
    </location>
</feature>
<dbReference type="RefSeq" id="WP_319967665.1">
    <property type="nucleotide sequence ID" value="NZ_JAXAVW010000016.1"/>
</dbReference>
<keyword evidence="3" id="KW-1003">Cell membrane</keyword>
<keyword evidence="6 9" id="KW-1133">Transmembrane helix</keyword>
<evidence type="ECO:0000313" key="10">
    <source>
        <dbReference type="EMBL" id="MDX8032629.1"/>
    </source>
</evidence>
<keyword evidence="5" id="KW-0029">Amino-acid transport</keyword>
<keyword evidence="2" id="KW-0813">Transport</keyword>
<comment type="similarity">
    <text evidence="8">Belongs to the binding-protein-dependent transport system permease family. LivHM subfamily.</text>
</comment>
<feature type="transmembrane region" description="Helical" evidence="9">
    <location>
        <begin position="257"/>
        <end position="277"/>
    </location>
</feature>
<evidence type="ECO:0000256" key="6">
    <source>
        <dbReference type="ARBA" id="ARBA00022989"/>
    </source>
</evidence>
<evidence type="ECO:0000256" key="9">
    <source>
        <dbReference type="SAM" id="Phobius"/>
    </source>
</evidence>
<keyword evidence="11" id="KW-1185">Reference proteome</keyword>
<dbReference type="Proteomes" id="UP001285521">
    <property type="component" value="Unassembled WGS sequence"/>
</dbReference>
<sequence length="294" mass="30266">MVTFLQSLVFGVLVGGVYALASSGLSLIFGVMRIVNLAHGGLMVAAAFLTYTIWNSTGLDPFLAIPLVCAALFALGCLLYQGVIRFAWRGGEASIILATLALAMIIEGVLALVWGAEPHNVTPSYVNSSFRLGPIVFPAVQAIGFVIACVLLGALYLLLNGTWLGRGVRAAAANPTGATLTGVRVERVNVVTYAIGVALTGAAGAIVSVLAPFMPDSGDRWIGIGLAIVVLGGMGSLAGGLAGALLFGIAETMTTTYVSTAWATAVPFVVIIAVLLVRPQGIFGRTTRRDVMAG</sequence>
<feature type="transmembrane region" description="Helical" evidence="9">
    <location>
        <begin position="95"/>
        <end position="115"/>
    </location>
</feature>
<gene>
    <name evidence="10" type="ORF">SK803_20635</name>
</gene>
<dbReference type="InterPro" id="IPR001851">
    <property type="entry name" value="ABC_transp_permease"/>
</dbReference>
<keyword evidence="4 9" id="KW-0812">Transmembrane</keyword>
<evidence type="ECO:0000256" key="4">
    <source>
        <dbReference type="ARBA" id="ARBA00022692"/>
    </source>
</evidence>
<dbReference type="EMBL" id="JAXAVW010000016">
    <property type="protein sequence ID" value="MDX8032629.1"/>
    <property type="molecule type" value="Genomic_DNA"/>
</dbReference>
<comment type="subcellular location">
    <subcellularLocation>
        <location evidence="1">Cell membrane</location>
        <topology evidence="1">Multi-pass membrane protein</topology>
    </subcellularLocation>
</comment>
<protein>
    <submittedName>
        <fullName evidence="10">Branched-chain amino acid ABC transporter permease</fullName>
    </submittedName>
</protein>
<feature type="transmembrane region" description="Helical" evidence="9">
    <location>
        <begin position="135"/>
        <end position="159"/>
    </location>
</feature>
<dbReference type="PANTHER" id="PTHR11795">
    <property type="entry name" value="BRANCHED-CHAIN AMINO ACID TRANSPORT SYSTEM PERMEASE PROTEIN LIVH"/>
    <property type="match status" value="1"/>
</dbReference>
<feature type="transmembrane region" description="Helical" evidence="9">
    <location>
        <begin position="62"/>
        <end position="83"/>
    </location>
</feature>
<reference evidence="10 11" key="2">
    <citation type="submission" date="2023-11" db="EMBL/GenBank/DDBJ databases">
        <authorList>
            <person name="Lara A.C."/>
            <person name="Chronakova A."/>
        </authorList>
    </citation>
    <scope>NUCLEOTIDE SEQUENCE [LARGE SCALE GENOMIC DNA]</scope>
    <source>
        <strain evidence="10 11">BCCO 10_0856</strain>
    </source>
</reference>